<keyword evidence="1" id="KW-0150">Chloroplast</keyword>
<dbReference type="SMART" id="SM00275">
    <property type="entry name" value="G_alpha"/>
    <property type="match status" value="1"/>
</dbReference>
<dbReference type="GO" id="GO:0005737">
    <property type="term" value="C:cytoplasm"/>
    <property type="evidence" value="ECO:0007669"/>
    <property type="project" value="TreeGrafter"/>
</dbReference>
<organism evidence="11 12">
    <name type="scientific">Ceratopteris richardii</name>
    <name type="common">Triangle waterfern</name>
    <dbReference type="NCBI Taxonomy" id="49495"/>
    <lineage>
        <taxon>Eukaryota</taxon>
        <taxon>Viridiplantae</taxon>
        <taxon>Streptophyta</taxon>
        <taxon>Embryophyta</taxon>
        <taxon>Tracheophyta</taxon>
        <taxon>Polypodiopsida</taxon>
        <taxon>Polypodiidae</taxon>
        <taxon>Polypodiales</taxon>
        <taxon>Pteridineae</taxon>
        <taxon>Pteridaceae</taxon>
        <taxon>Parkerioideae</taxon>
        <taxon>Ceratopteris</taxon>
    </lineage>
</organism>
<dbReference type="GO" id="GO:0007188">
    <property type="term" value="P:adenylate cyclase-modulating G protein-coupled receptor signaling pathway"/>
    <property type="evidence" value="ECO:0007669"/>
    <property type="project" value="TreeGrafter"/>
</dbReference>
<feature type="compositionally biased region" description="Acidic residues" evidence="10">
    <location>
        <begin position="621"/>
        <end position="634"/>
    </location>
</feature>
<feature type="binding site" evidence="9">
    <location>
        <position position="764"/>
    </location>
    <ligand>
        <name>Mg(2+)</name>
        <dbReference type="ChEBI" id="CHEBI:18420"/>
    </ligand>
</feature>
<protein>
    <recommendedName>
        <fullName evidence="13">Extra-large guanine nucleotide-binding protein 3-like</fullName>
    </recommendedName>
</protein>
<dbReference type="Proteomes" id="UP000825935">
    <property type="component" value="Chromosome 20"/>
</dbReference>
<evidence type="ECO:0000256" key="4">
    <source>
        <dbReference type="ARBA" id="ARBA00022771"/>
    </source>
</evidence>
<evidence type="ECO:0000256" key="10">
    <source>
        <dbReference type="SAM" id="MobiDB-lite"/>
    </source>
</evidence>
<keyword evidence="12" id="KW-1185">Reference proteome</keyword>
<dbReference type="EMBL" id="CM035425">
    <property type="protein sequence ID" value="KAH7331779.1"/>
    <property type="molecule type" value="Genomic_DNA"/>
</dbReference>
<dbReference type="CDD" id="cd00066">
    <property type="entry name" value="G-alpha"/>
    <property type="match status" value="1"/>
</dbReference>
<keyword evidence="1" id="KW-0934">Plastid</keyword>
<keyword evidence="3 8" id="KW-0547">Nucleotide-binding</keyword>
<reference evidence="11" key="1">
    <citation type="submission" date="2021-08" db="EMBL/GenBank/DDBJ databases">
        <title>WGS assembly of Ceratopteris richardii.</title>
        <authorList>
            <person name="Marchant D.B."/>
            <person name="Chen G."/>
            <person name="Jenkins J."/>
            <person name="Shu S."/>
            <person name="Leebens-Mack J."/>
            <person name="Grimwood J."/>
            <person name="Schmutz J."/>
            <person name="Soltis P."/>
            <person name="Soltis D."/>
            <person name="Chen Z.-H."/>
        </authorList>
    </citation>
    <scope>NUCLEOTIDE SEQUENCE</scope>
    <source>
        <strain evidence="11">Whitten #5841</strain>
        <tissue evidence="11">Leaf</tissue>
    </source>
</reference>
<feature type="binding site" evidence="9">
    <location>
        <position position="574"/>
    </location>
    <ligand>
        <name>Mg(2+)</name>
        <dbReference type="ChEBI" id="CHEBI:18420"/>
    </ligand>
</feature>
<dbReference type="InterPro" id="IPR011011">
    <property type="entry name" value="Znf_FYVE_PHD"/>
</dbReference>
<evidence type="ECO:0008006" key="13">
    <source>
        <dbReference type="Google" id="ProtNLM"/>
    </source>
</evidence>
<dbReference type="OrthoDB" id="5817230at2759"/>
<dbReference type="Gene3D" id="3.40.50.300">
    <property type="entry name" value="P-loop containing nucleotide triphosphate hydrolases"/>
    <property type="match status" value="1"/>
</dbReference>
<dbReference type="SUPFAM" id="SSF57903">
    <property type="entry name" value="FYVE/PHD zinc finger"/>
    <property type="match status" value="1"/>
</dbReference>
<dbReference type="PROSITE" id="PS51882">
    <property type="entry name" value="G_ALPHA"/>
    <property type="match status" value="1"/>
</dbReference>
<feature type="region of interest" description="Disordered" evidence="10">
    <location>
        <begin position="162"/>
        <end position="225"/>
    </location>
</feature>
<dbReference type="SUPFAM" id="SSF52540">
    <property type="entry name" value="P-loop containing nucleoside triphosphate hydrolases"/>
    <property type="match status" value="1"/>
</dbReference>
<keyword evidence="2 9" id="KW-0479">Metal-binding</keyword>
<evidence type="ECO:0000313" key="12">
    <source>
        <dbReference type="Proteomes" id="UP000825935"/>
    </source>
</evidence>
<evidence type="ECO:0000256" key="2">
    <source>
        <dbReference type="ARBA" id="ARBA00022723"/>
    </source>
</evidence>
<evidence type="ECO:0000256" key="1">
    <source>
        <dbReference type="ARBA" id="ARBA00022528"/>
    </source>
</evidence>
<dbReference type="GO" id="GO:0031683">
    <property type="term" value="F:G-protein beta/gamma-subunit complex binding"/>
    <property type="evidence" value="ECO:0007669"/>
    <property type="project" value="InterPro"/>
</dbReference>
<dbReference type="Pfam" id="PF00503">
    <property type="entry name" value="G-alpha"/>
    <property type="match status" value="1"/>
</dbReference>
<feature type="compositionally biased region" description="Polar residues" evidence="10">
    <location>
        <begin position="82"/>
        <end position="103"/>
    </location>
</feature>
<proteinExistence type="predicted"/>
<dbReference type="GO" id="GO:0003924">
    <property type="term" value="F:GTPase activity"/>
    <property type="evidence" value="ECO:0007669"/>
    <property type="project" value="InterPro"/>
</dbReference>
<feature type="binding site" evidence="8">
    <location>
        <begin position="758"/>
        <end position="764"/>
    </location>
    <ligand>
        <name>GTP</name>
        <dbReference type="ChEBI" id="CHEBI:37565"/>
    </ligand>
</feature>
<keyword evidence="7" id="KW-0807">Transducer</keyword>
<feature type="region of interest" description="Disordered" evidence="10">
    <location>
        <begin position="621"/>
        <end position="671"/>
    </location>
</feature>
<comment type="caution">
    <text evidence="11">The sequence shown here is derived from an EMBL/GenBank/DDBJ whole genome shotgun (WGS) entry which is preliminary data.</text>
</comment>
<dbReference type="PANTHER" id="PTHR10218">
    <property type="entry name" value="GTP-BINDING PROTEIN ALPHA SUBUNIT"/>
    <property type="match status" value="1"/>
</dbReference>
<gene>
    <name evidence="11" type="ORF">KP509_20G050200</name>
</gene>
<dbReference type="GO" id="GO:0005525">
    <property type="term" value="F:GTP binding"/>
    <property type="evidence" value="ECO:0007669"/>
    <property type="project" value="UniProtKB-KW"/>
</dbReference>
<sequence length="996" mass="111894">MTKDEDDDEKAWRSTLQSMLPPGVPVPDAEKLDYSFAAVYEGPRPTYNIPKAESFRPTILGTRSVAKEASSSSKHITAANKIPQSTAASLESRPSTASLQPSVTPVIEDLQTDGASKCGYEGDNGGLISGRRTEAGTGMSFVDEIPKSSDFHRISALVALESSSTGRKGEHTEESEIVMQNSQSSVESKEALQIDSEVSPEAEELCEWNEQSDHPLPASYRSPSFATSPRGVDRFESFHVEKSNSSSDAEANDLRSSQSDFRFSGVQMAVGSDNIGGDSRNGIPIDRTGLINHGSVHMQRNRRDCHFCSKGNSLQEREACLVCKAKFCRNCILREMGSMPEGRKCVDCIGQPINEAKRSRLGKPSRLLQHLLSPLEVHQIMKAERECLANQLRPEQLIVNDKQLQAHELAQLLGCSNPPSKLKPGRYWYDKQSGLWGKEGEKPDKIITAELNVGGRLQEKATNGFTDVYMNGREITKIELRMLKCAGVQCTPGTHLWVYPDGNYQEEGQNNELGNIYGKATTRFLYALCALPTPNSSRLGARQALNNLRSIPAYLEQKKLYKLLLLGHEGSGTSTIFKQAKFLYNDGFNDEELETMKLMIQSNIYKYIGLLLEGRELFEDEEEANKEVSDDPENSESHSYFPDTSDAEPSLPASPGSGEPGEKARGRKKNPYTISARLKHQADWILEIMANGHLDAYFPAATREYAPFVSEMWKDSAIQATYKRKSELHMLPDVADYFLERVADISSNDYVPSDRDILFAEGVTQGSGLAELEFSLDERSPVSETYNENYDQASSLVRYHLIRLSSKGINPGCKWLEMFEDVRAVIFCVALDEYDRMWTDGNQELQNKMLLSRDLFQCILEHPCFRDTPFVLLLNKYDSFEDKIQNVPLRVCEWFADFDPVRASTFTAQSLAQQAYTYIAHKFKKHFESINNTGRKLYTFQLKARERSTVSAAFQYVKEILKWEENKASTLWNVHDESMYTSDMSSFSPIPQYNGK</sequence>
<evidence type="ECO:0000256" key="9">
    <source>
        <dbReference type="PIRSR" id="PIRSR601019-2"/>
    </source>
</evidence>
<dbReference type="PANTHER" id="PTHR10218:SF334">
    <property type="entry name" value="EXTRA-LARGE GUANINE NUCLEOTIDE-BINDING PROTEIN 3"/>
    <property type="match status" value="1"/>
</dbReference>
<accession>A0A8T2SFX4</accession>
<dbReference type="InterPro" id="IPR011025">
    <property type="entry name" value="GproteinA_insert"/>
</dbReference>
<name>A0A8T2SFX4_CERRI</name>
<feature type="region of interest" description="Disordered" evidence="10">
    <location>
        <begin position="68"/>
        <end position="105"/>
    </location>
</feature>
<keyword evidence="4" id="KW-0863">Zinc-finger</keyword>
<feature type="compositionally biased region" description="Acidic residues" evidence="10">
    <location>
        <begin position="198"/>
        <end position="207"/>
    </location>
</feature>
<feature type="binding site" evidence="8">
    <location>
        <begin position="875"/>
        <end position="878"/>
    </location>
    <ligand>
        <name>GTP</name>
        <dbReference type="ChEBI" id="CHEBI:37565"/>
    </ligand>
</feature>
<evidence type="ECO:0000256" key="6">
    <source>
        <dbReference type="ARBA" id="ARBA00023134"/>
    </source>
</evidence>
<evidence type="ECO:0000256" key="7">
    <source>
        <dbReference type="ARBA" id="ARBA00023224"/>
    </source>
</evidence>
<dbReference type="GO" id="GO:0001664">
    <property type="term" value="F:G protein-coupled receptor binding"/>
    <property type="evidence" value="ECO:0007669"/>
    <property type="project" value="TreeGrafter"/>
</dbReference>
<dbReference type="SUPFAM" id="SSF47895">
    <property type="entry name" value="Transducin (alpha subunit), insertion domain"/>
    <property type="match status" value="1"/>
</dbReference>
<dbReference type="InterPro" id="IPR001019">
    <property type="entry name" value="Gprotein_alpha_su"/>
</dbReference>
<dbReference type="PRINTS" id="PR00318">
    <property type="entry name" value="GPROTEINA"/>
</dbReference>
<feature type="region of interest" description="Disordered" evidence="10">
    <location>
        <begin position="1"/>
        <end position="26"/>
    </location>
</feature>
<dbReference type="FunFam" id="3.40.50.300:FF:000692">
    <property type="entry name" value="Guanine nucleotide-binding protein subunit alpha"/>
    <property type="match status" value="1"/>
</dbReference>
<evidence type="ECO:0000256" key="8">
    <source>
        <dbReference type="PIRSR" id="PIRSR601019-1"/>
    </source>
</evidence>
<dbReference type="GO" id="GO:0008270">
    <property type="term" value="F:zinc ion binding"/>
    <property type="evidence" value="ECO:0007669"/>
    <property type="project" value="UniProtKB-KW"/>
</dbReference>
<dbReference type="Gene3D" id="1.10.400.10">
    <property type="entry name" value="GI Alpha 1, domain 2-like"/>
    <property type="match status" value="1"/>
</dbReference>
<dbReference type="AlphaFoldDB" id="A0A8T2SFX4"/>
<dbReference type="GO" id="GO:0005834">
    <property type="term" value="C:heterotrimeric G-protein complex"/>
    <property type="evidence" value="ECO:0007669"/>
    <property type="project" value="TreeGrafter"/>
</dbReference>
<keyword evidence="6 8" id="KW-0342">GTP-binding</keyword>
<keyword evidence="9" id="KW-0460">Magnesium</keyword>
<feature type="binding site" evidence="8">
    <location>
        <position position="944"/>
    </location>
    <ligand>
        <name>GTP</name>
        <dbReference type="ChEBI" id="CHEBI:37565"/>
    </ligand>
</feature>
<evidence type="ECO:0000256" key="3">
    <source>
        <dbReference type="ARBA" id="ARBA00022741"/>
    </source>
</evidence>
<evidence type="ECO:0000313" key="11">
    <source>
        <dbReference type="EMBL" id="KAH7331779.1"/>
    </source>
</evidence>
<dbReference type="OMA" id="FVWQTKA"/>
<dbReference type="InterPro" id="IPR027417">
    <property type="entry name" value="P-loop_NTPase"/>
</dbReference>
<keyword evidence="5" id="KW-0862">Zinc</keyword>
<evidence type="ECO:0000256" key="5">
    <source>
        <dbReference type="ARBA" id="ARBA00022833"/>
    </source>
</evidence>